<evidence type="ECO:0000313" key="3">
    <source>
        <dbReference type="Proteomes" id="UP001172673"/>
    </source>
</evidence>
<feature type="compositionally biased region" description="Low complexity" evidence="1">
    <location>
        <begin position="89"/>
        <end position="99"/>
    </location>
</feature>
<comment type="caution">
    <text evidence="2">The sequence shown here is derived from an EMBL/GenBank/DDBJ whole genome shotgun (WGS) entry which is preliminary data.</text>
</comment>
<organism evidence="2 3">
    <name type="scientific">Cladophialophora chaetospira</name>
    <dbReference type="NCBI Taxonomy" id="386627"/>
    <lineage>
        <taxon>Eukaryota</taxon>
        <taxon>Fungi</taxon>
        <taxon>Dikarya</taxon>
        <taxon>Ascomycota</taxon>
        <taxon>Pezizomycotina</taxon>
        <taxon>Eurotiomycetes</taxon>
        <taxon>Chaetothyriomycetidae</taxon>
        <taxon>Chaetothyriales</taxon>
        <taxon>Herpotrichiellaceae</taxon>
        <taxon>Cladophialophora</taxon>
    </lineage>
</organism>
<sequence>MTNRESKKLAGRLVQPALPLVPGKKSQKAKPVATETASDVVELEAPPQSLPNGGIHHEQTQPVEVESNPITLQNGDHESHEASLIAEDSPPATSSTSAAEKVATPEPHDIDEDRTDGEAVAEVDAGYGSQDVNSEDASGLASSDAAISAIQLPAEVASAERENDITGEEHTPELASSPFGDGDSEQQMPTQSTHQQSEQTDPTTPVYANGIGSPHFTPTEHGAFESQHEQVTQGYDYTPNVATGEESHAPTVNGYQPPLTTSLGLSSAAVPRPFNALPSLAEHLLLLNATKEGVDIIIQVNASKTQPFASYAHSIVLLRSLRLRRLVTRQQQSSNNYAGNVVTLYPARYVMPHAFEAALRYLYSDTVLGKDFFVQPHSGSDYQTVRVHNLDYLLSYWVSGIELGLEPVSICAERLLNNYLDWDILEITYKYAMELADSPNMANGKNMTGSDYLVASSTIVKQILQFLALHIDISTFKLDTTTAHNLIPSRLPQIDDGRPKHNPALAAMVFGSMPSSADMSPSSPQSEILSTQSTFKDTVASNILLNVDFENLFAFNNFIQAPTIRDAATTKLMTDLVNEREIRRQKVHSSRVSNKDRMAYSAAWEAVGIKESILETNVLHRDRVGFLASTSSK</sequence>
<dbReference type="EMBL" id="JAPDRK010000008">
    <property type="protein sequence ID" value="KAJ9609488.1"/>
    <property type="molecule type" value="Genomic_DNA"/>
</dbReference>
<name>A0AA38X9V6_9EURO</name>
<evidence type="ECO:0000313" key="2">
    <source>
        <dbReference type="EMBL" id="KAJ9609488.1"/>
    </source>
</evidence>
<accession>A0AA38X9V6</accession>
<dbReference type="InterPro" id="IPR011333">
    <property type="entry name" value="SKP1/BTB/POZ_sf"/>
</dbReference>
<feature type="region of interest" description="Disordered" evidence="1">
    <location>
        <begin position="1"/>
        <end position="221"/>
    </location>
</feature>
<dbReference type="AlphaFoldDB" id="A0AA38X9V6"/>
<proteinExistence type="predicted"/>
<gene>
    <name evidence="2" type="ORF">H2200_005815</name>
</gene>
<dbReference type="Proteomes" id="UP001172673">
    <property type="component" value="Unassembled WGS sequence"/>
</dbReference>
<feature type="compositionally biased region" description="Acidic residues" evidence="1">
    <location>
        <begin position="109"/>
        <end position="121"/>
    </location>
</feature>
<feature type="compositionally biased region" description="Polar residues" evidence="1">
    <location>
        <begin position="185"/>
        <end position="203"/>
    </location>
</feature>
<dbReference type="Gene3D" id="3.30.710.10">
    <property type="entry name" value="Potassium Channel Kv1.1, Chain A"/>
    <property type="match status" value="1"/>
</dbReference>
<evidence type="ECO:0008006" key="4">
    <source>
        <dbReference type="Google" id="ProtNLM"/>
    </source>
</evidence>
<evidence type="ECO:0000256" key="1">
    <source>
        <dbReference type="SAM" id="MobiDB-lite"/>
    </source>
</evidence>
<keyword evidence="3" id="KW-1185">Reference proteome</keyword>
<reference evidence="2" key="1">
    <citation type="submission" date="2022-10" db="EMBL/GenBank/DDBJ databases">
        <title>Culturing micro-colonial fungi from biological soil crusts in the Mojave desert and describing Neophaeococcomyces mojavensis, and introducing the new genera and species Taxawa tesnikishii.</title>
        <authorList>
            <person name="Kurbessoian T."/>
            <person name="Stajich J.E."/>
        </authorList>
    </citation>
    <scope>NUCLEOTIDE SEQUENCE</scope>
    <source>
        <strain evidence="2">TK_41</strain>
    </source>
</reference>
<feature type="compositionally biased region" description="Basic and acidic residues" evidence="1">
    <location>
        <begin position="158"/>
        <end position="172"/>
    </location>
</feature>
<protein>
    <recommendedName>
        <fullName evidence="4">BTB domain-containing protein</fullName>
    </recommendedName>
</protein>